<name>A0A8E2EV08_9PEZI</name>
<gene>
    <name evidence="9" type="ORF">AOQ84DRAFT_399641</name>
</gene>
<keyword evidence="2" id="KW-0328">Glycosyltransferase</keyword>
<dbReference type="Gene3D" id="3.90.550.10">
    <property type="entry name" value="Spore Coat Polysaccharide Biosynthesis Protein SpsA, Chain A"/>
    <property type="match status" value="2"/>
</dbReference>
<feature type="transmembrane region" description="Helical" evidence="7">
    <location>
        <begin position="453"/>
        <end position="475"/>
    </location>
</feature>
<feature type="transmembrane region" description="Helical" evidence="7">
    <location>
        <begin position="55"/>
        <end position="73"/>
    </location>
</feature>
<evidence type="ECO:0000256" key="3">
    <source>
        <dbReference type="ARBA" id="ARBA00022679"/>
    </source>
</evidence>
<reference evidence="9 10" key="1">
    <citation type="journal article" date="2016" name="Nat. Commun.">
        <title>Ectomycorrhizal ecology is imprinted in the genome of the dominant symbiotic fungus Cenococcum geophilum.</title>
        <authorList>
            <consortium name="DOE Joint Genome Institute"/>
            <person name="Peter M."/>
            <person name="Kohler A."/>
            <person name="Ohm R.A."/>
            <person name="Kuo A."/>
            <person name="Krutzmann J."/>
            <person name="Morin E."/>
            <person name="Arend M."/>
            <person name="Barry K.W."/>
            <person name="Binder M."/>
            <person name="Choi C."/>
            <person name="Clum A."/>
            <person name="Copeland A."/>
            <person name="Grisel N."/>
            <person name="Haridas S."/>
            <person name="Kipfer T."/>
            <person name="LaButti K."/>
            <person name="Lindquist E."/>
            <person name="Lipzen A."/>
            <person name="Maire R."/>
            <person name="Meier B."/>
            <person name="Mihaltcheva S."/>
            <person name="Molinier V."/>
            <person name="Murat C."/>
            <person name="Poggeler S."/>
            <person name="Quandt C.A."/>
            <person name="Sperisen C."/>
            <person name="Tritt A."/>
            <person name="Tisserant E."/>
            <person name="Crous P.W."/>
            <person name="Henrissat B."/>
            <person name="Nehls U."/>
            <person name="Egli S."/>
            <person name="Spatafora J.W."/>
            <person name="Grigoriev I.V."/>
            <person name="Martin F.M."/>
        </authorList>
    </citation>
    <scope>NUCLEOTIDE SEQUENCE [LARGE SCALE GENOMIC DNA]</scope>
    <source>
        <strain evidence="9 10">CBS 207.34</strain>
    </source>
</reference>
<keyword evidence="10" id="KW-1185">Reference proteome</keyword>
<keyword evidence="3 9" id="KW-0808">Transferase</keyword>
<feature type="domain" description="Glycosyltransferase 2-like" evidence="8">
    <location>
        <begin position="194"/>
        <end position="300"/>
    </location>
</feature>
<dbReference type="InterPro" id="IPR029044">
    <property type="entry name" value="Nucleotide-diphossugar_trans"/>
</dbReference>
<keyword evidence="6 7" id="KW-0472">Membrane</keyword>
<dbReference type="InterPro" id="IPR050321">
    <property type="entry name" value="Glycosyltr_2/OpgH_subfam"/>
</dbReference>
<keyword evidence="4 7" id="KW-0812">Transmembrane</keyword>
<dbReference type="Proteomes" id="UP000250140">
    <property type="component" value="Unassembled WGS sequence"/>
</dbReference>
<evidence type="ECO:0000313" key="10">
    <source>
        <dbReference type="Proteomes" id="UP000250140"/>
    </source>
</evidence>
<evidence type="ECO:0000259" key="8">
    <source>
        <dbReference type="Pfam" id="PF13632"/>
    </source>
</evidence>
<evidence type="ECO:0000256" key="2">
    <source>
        <dbReference type="ARBA" id="ARBA00022676"/>
    </source>
</evidence>
<dbReference type="PANTHER" id="PTHR43867:SF2">
    <property type="entry name" value="CELLULOSE SYNTHASE CATALYTIC SUBUNIT A [UDP-FORMING]"/>
    <property type="match status" value="1"/>
</dbReference>
<comment type="subcellular location">
    <subcellularLocation>
        <location evidence="1">Membrane</location>
        <topology evidence="1">Multi-pass membrane protein</topology>
    </subcellularLocation>
</comment>
<feature type="transmembrane region" description="Helical" evidence="7">
    <location>
        <begin position="521"/>
        <end position="538"/>
    </location>
</feature>
<evidence type="ECO:0000256" key="7">
    <source>
        <dbReference type="SAM" id="Phobius"/>
    </source>
</evidence>
<dbReference type="AlphaFoldDB" id="A0A8E2EV08"/>
<accession>A0A8E2EV08</accession>
<keyword evidence="5 7" id="KW-1133">Transmembrane helix</keyword>
<dbReference type="OrthoDB" id="72851at2759"/>
<dbReference type="GO" id="GO:0016757">
    <property type="term" value="F:glycosyltransferase activity"/>
    <property type="evidence" value="ECO:0007669"/>
    <property type="project" value="UniProtKB-KW"/>
</dbReference>
<sequence length="540" mass="61616">MTRTWDRKVISNKRKSLLGTTFERRHPDSSYFTEKLNEHDDWGHLRPWKRILHRTAPLSTLLAVGAYILYFGYRIRLPAFFHQLYSLLAIKGCKRPKLRLQGSITPTVDVFVTCCKEDVDVVLIRLEQVTCGVDYPPERFRVVVLDGADPELKKGVEDMHLDYSNVYYYAREKLPGVPHHAKAGNLIGGTEFWLRALVPHLTSDPNLALACPPQLFYNVPDNDPLVQSLDAFVHVMEPIKDACGVAWCTGSGYMIRRSALESIGGWPVGTLAEDTFTSSMLLGKGWKTAYVHEALHALKKRFCLFGPIVQKMTFFQRLSGFVFTIDAFFKIFLLISVLTIPIVLVSGGTLVAHSNFTQLRWQVRLAFAVLILSRVNEYITYIPSGYRLSQRDTGAQLWMAPYHALTIIKCFIFRHPMAFSSSGSLKDALNERDAHTRAPLWRRLKVILWDCKVWMHLSYVAFTVAAVALSCVRAFTSHLSMHKILIYLLTHALAVMEELLERDQKTGIAHPKPCWKKQSQYLIVTVFTAAVFVSSFFYRY</sequence>
<dbReference type="EMBL" id="KV750327">
    <property type="protein sequence ID" value="OCL05301.1"/>
    <property type="molecule type" value="Genomic_DNA"/>
</dbReference>
<dbReference type="Pfam" id="PF13632">
    <property type="entry name" value="Glyco_trans_2_3"/>
    <property type="match status" value="1"/>
</dbReference>
<protein>
    <submittedName>
        <fullName evidence="9">Glycosyltransferase family 2 protein</fullName>
    </submittedName>
</protein>
<evidence type="ECO:0000256" key="5">
    <source>
        <dbReference type="ARBA" id="ARBA00022989"/>
    </source>
</evidence>
<proteinExistence type="predicted"/>
<dbReference type="PANTHER" id="PTHR43867">
    <property type="entry name" value="CELLULOSE SYNTHASE CATALYTIC SUBUNIT A [UDP-FORMING]"/>
    <property type="match status" value="1"/>
</dbReference>
<dbReference type="SUPFAM" id="SSF53448">
    <property type="entry name" value="Nucleotide-diphospho-sugar transferases"/>
    <property type="match status" value="1"/>
</dbReference>
<evidence type="ECO:0000313" key="9">
    <source>
        <dbReference type="EMBL" id="OCL05301.1"/>
    </source>
</evidence>
<organism evidence="9 10">
    <name type="scientific">Glonium stellatum</name>
    <dbReference type="NCBI Taxonomy" id="574774"/>
    <lineage>
        <taxon>Eukaryota</taxon>
        <taxon>Fungi</taxon>
        <taxon>Dikarya</taxon>
        <taxon>Ascomycota</taxon>
        <taxon>Pezizomycotina</taxon>
        <taxon>Dothideomycetes</taxon>
        <taxon>Pleosporomycetidae</taxon>
        <taxon>Gloniales</taxon>
        <taxon>Gloniaceae</taxon>
        <taxon>Glonium</taxon>
    </lineage>
</organism>
<dbReference type="InterPro" id="IPR001173">
    <property type="entry name" value="Glyco_trans_2-like"/>
</dbReference>
<evidence type="ECO:0000256" key="6">
    <source>
        <dbReference type="ARBA" id="ARBA00023136"/>
    </source>
</evidence>
<dbReference type="GO" id="GO:0016020">
    <property type="term" value="C:membrane"/>
    <property type="evidence" value="ECO:0007669"/>
    <property type="project" value="UniProtKB-SubCell"/>
</dbReference>
<evidence type="ECO:0000256" key="1">
    <source>
        <dbReference type="ARBA" id="ARBA00004141"/>
    </source>
</evidence>
<feature type="transmembrane region" description="Helical" evidence="7">
    <location>
        <begin position="327"/>
        <end position="351"/>
    </location>
</feature>
<evidence type="ECO:0000256" key="4">
    <source>
        <dbReference type="ARBA" id="ARBA00022692"/>
    </source>
</evidence>